<dbReference type="Gene3D" id="3.80.10.10">
    <property type="entry name" value="Ribonuclease Inhibitor"/>
    <property type="match status" value="1"/>
</dbReference>
<organism evidence="2">
    <name type="scientific">Fagus sylvatica</name>
    <name type="common">Beechnut</name>
    <dbReference type="NCBI Taxonomy" id="28930"/>
    <lineage>
        <taxon>Eukaryota</taxon>
        <taxon>Viridiplantae</taxon>
        <taxon>Streptophyta</taxon>
        <taxon>Embryophyta</taxon>
        <taxon>Tracheophyta</taxon>
        <taxon>Spermatophyta</taxon>
        <taxon>Magnoliopsida</taxon>
        <taxon>eudicotyledons</taxon>
        <taxon>Gunneridae</taxon>
        <taxon>Pentapetalae</taxon>
        <taxon>rosids</taxon>
        <taxon>fabids</taxon>
        <taxon>Fagales</taxon>
        <taxon>Fagaceae</taxon>
        <taxon>Fagus</taxon>
    </lineage>
</organism>
<reference evidence="2" key="1">
    <citation type="submission" date="2018-02" db="EMBL/GenBank/DDBJ databases">
        <authorList>
            <person name="Cohen D.B."/>
            <person name="Kent A.D."/>
        </authorList>
    </citation>
    <scope>NUCLEOTIDE SEQUENCE</scope>
</reference>
<dbReference type="EMBL" id="OIVN01002668">
    <property type="protein sequence ID" value="SPD05473.1"/>
    <property type="molecule type" value="Genomic_DNA"/>
</dbReference>
<evidence type="ECO:0000259" key="1">
    <source>
        <dbReference type="PROSITE" id="PS50181"/>
    </source>
</evidence>
<dbReference type="Pfam" id="PF24758">
    <property type="entry name" value="LRR_At5g56370"/>
    <property type="match status" value="1"/>
</dbReference>
<gene>
    <name evidence="2" type="ORF">FSB_LOCUS33355</name>
</gene>
<dbReference type="InterPro" id="IPR036047">
    <property type="entry name" value="F-box-like_dom_sf"/>
</dbReference>
<dbReference type="AlphaFoldDB" id="A0A2N9H0Z4"/>
<dbReference type="InterPro" id="IPR001810">
    <property type="entry name" value="F-box_dom"/>
</dbReference>
<accession>A0A2N9H0Z4</accession>
<dbReference type="SUPFAM" id="SSF81383">
    <property type="entry name" value="F-box domain"/>
    <property type="match status" value="1"/>
</dbReference>
<evidence type="ECO:0000313" key="2">
    <source>
        <dbReference type="EMBL" id="SPD05473.1"/>
    </source>
</evidence>
<dbReference type="Pfam" id="PF00646">
    <property type="entry name" value="F-box"/>
    <property type="match status" value="1"/>
</dbReference>
<feature type="domain" description="F-box" evidence="1">
    <location>
        <begin position="9"/>
        <end position="57"/>
    </location>
</feature>
<sequence>MTHKSPLASDIISDLPSNIIESILVHLPLRDAVKTSVLSRKWRYNWVTLPQLVFDNSFCTGPPQNQAMRKELFMTIYQVLLLHNGPILKFTLSTPGLRSCPEINHLISFLSRNNIQDFTLCISRGECHKLSSFLFSCLQLRHLHLLSCLFKPPTTFNGFNRLVSLVFREVDIAVNIFKTIVPKCPLLKHLTLENCTNTENLNIDAPNLKFLYFRGLFNSLRFKNTPVLASVKFLASREEIPEYGEFRTADMIKVFHCLPVIEDLFAGYSLLVFLAAGNIPDRLPATLEFLKTLVLSEICFGVLREASCALCLIRSSPNLEKLKFKVNHSATADEVKAVVEYMKAQDFSDMSLNKLREVKMLSFSGSKPEMEFVKLLLDKSPLLKTMHIHPKRGDTLTGFRILKEVLNDAAHSTSSSPAMLRFGLREFLGIVLVENSLT</sequence>
<dbReference type="PANTHER" id="PTHR31639:SF312">
    <property type="entry name" value="CYCLIN-LIKE F-BOX"/>
    <property type="match status" value="1"/>
</dbReference>
<protein>
    <recommendedName>
        <fullName evidence="1">F-box domain-containing protein</fullName>
    </recommendedName>
</protein>
<proteinExistence type="predicted"/>
<dbReference type="Gene3D" id="1.20.1280.50">
    <property type="match status" value="1"/>
</dbReference>
<dbReference type="InterPro" id="IPR055411">
    <property type="entry name" value="LRR_FXL15/At3g58940/PEG3-like"/>
</dbReference>
<dbReference type="SUPFAM" id="SSF52047">
    <property type="entry name" value="RNI-like"/>
    <property type="match status" value="1"/>
</dbReference>
<dbReference type="InterPro" id="IPR053781">
    <property type="entry name" value="F-box_AtFBL13-like"/>
</dbReference>
<name>A0A2N9H0Z4_FAGSY</name>
<dbReference type="PROSITE" id="PS50181">
    <property type="entry name" value="FBOX"/>
    <property type="match status" value="1"/>
</dbReference>
<dbReference type="PANTHER" id="PTHR31639">
    <property type="entry name" value="F-BOX PROTEIN-LIKE"/>
    <property type="match status" value="1"/>
</dbReference>
<dbReference type="InterPro" id="IPR032675">
    <property type="entry name" value="LRR_dom_sf"/>
</dbReference>
<dbReference type="CDD" id="cd22160">
    <property type="entry name" value="F-box_AtFBL13-like"/>
    <property type="match status" value="1"/>
</dbReference>